<dbReference type="InterPro" id="IPR036097">
    <property type="entry name" value="HisK_dim/P_sf"/>
</dbReference>
<feature type="coiled-coil region" evidence="8">
    <location>
        <begin position="1016"/>
        <end position="1043"/>
    </location>
</feature>
<dbReference type="Proteomes" id="UP000480425">
    <property type="component" value="Unassembled WGS sequence"/>
</dbReference>
<dbReference type="SUPFAM" id="SSF52172">
    <property type="entry name" value="CheY-like"/>
    <property type="match status" value="1"/>
</dbReference>
<dbReference type="Gene3D" id="3.40.50.2300">
    <property type="match status" value="1"/>
</dbReference>
<evidence type="ECO:0000256" key="4">
    <source>
        <dbReference type="ARBA" id="ARBA00023015"/>
    </source>
</evidence>
<dbReference type="PRINTS" id="PR00032">
    <property type="entry name" value="HTHARAC"/>
</dbReference>
<protein>
    <recommendedName>
        <fullName evidence="2">histidine kinase</fullName>
        <ecNumber evidence="2">2.7.13.3</ecNumber>
    </recommendedName>
</protein>
<dbReference type="Pfam" id="PF12833">
    <property type="entry name" value="HTH_18"/>
    <property type="match status" value="1"/>
</dbReference>
<comment type="catalytic activity">
    <reaction evidence="1">
        <text>ATP + protein L-histidine = ADP + protein N-phospho-L-histidine.</text>
        <dbReference type="EC" id="2.7.13.3"/>
    </reaction>
</comment>
<dbReference type="PROSITE" id="PS01124">
    <property type="entry name" value="HTH_ARAC_FAMILY_2"/>
    <property type="match status" value="1"/>
</dbReference>
<dbReference type="InterPro" id="IPR011123">
    <property type="entry name" value="Y_Y_Y"/>
</dbReference>
<dbReference type="InterPro" id="IPR001789">
    <property type="entry name" value="Sig_transdc_resp-reg_receiver"/>
</dbReference>
<dbReference type="GO" id="GO:0043565">
    <property type="term" value="F:sequence-specific DNA binding"/>
    <property type="evidence" value="ECO:0007669"/>
    <property type="project" value="InterPro"/>
</dbReference>
<proteinExistence type="predicted"/>
<feature type="domain" description="HTH araC/xylS-type" evidence="10">
    <location>
        <begin position="1225"/>
        <end position="1324"/>
    </location>
</feature>
<dbReference type="InterPro" id="IPR020449">
    <property type="entry name" value="Tscrpt_reg_AraC-type_HTH"/>
</dbReference>
<keyword evidence="3 7" id="KW-0597">Phosphoprotein</keyword>
<dbReference type="SMART" id="SM00342">
    <property type="entry name" value="HTH_ARAC"/>
    <property type="match status" value="1"/>
</dbReference>
<dbReference type="Gene3D" id="2.130.10.10">
    <property type="entry name" value="YVTN repeat-like/Quinoprotein amine dehydrogenase"/>
    <property type="match status" value="3"/>
</dbReference>
<keyword evidence="9" id="KW-0472">Membrane</keyword>
<dbReference type="OrthoDB" id="1108380at2"/>
<name>A0A6G1U0K8_9BACT</name>
<dbReference type="Gene3D" id="2.60.40.10">
    <property type="entry name" value="Immunoglobulins"/>
    <property type="match status" value="1"/>
</dbReference>
<organism evidence="12 13">
    <name type="scientific">Segatella copri</name>
    <dbReference type="NCBI Taxonomy" id="165179"/>
    <lineage>
        <taxon>Bacteria</taxon>
        <taxon>Pseudomonadati</taxon>
        <taxon>Bacteroidota</taxon>
        <taxon>Bacteroidia</taxon>
        <taxon>Bacteroidales</taxon>
        <taxon>Prevotellaceae</taxon>
        <taxon>Segatella</taxon>
    </lineage>
</organism>
<keyword evidence="8" id="KW-0175">Coiled coil</keyword>
<dbReference type="GO" id="GO:0000155">
    <property type="term" value="F:phosphorelay sensor kinase activity"/>
    <property type="evidence" value="ECO:0007669"/>
    <property type="project" value="InterPro"/>
</dbReference>
<evidence type="ECO:0000256" key="7">
    <source>
        <dbReference type="PROSITE-ProRule" id="PRU00169"/>
    </source>
</evidence>
<evidence type="ECO:0000256" key="8">
    <source>
        <dbReference type="SAM" id="Coils"/>
    </source>
</evidence>
<dbReference type="InterPro" id="IPR015943">
    <property type="entry name" value="WD40/YVTN_repeat-like_dom_sf"/>
</dbReference>
<dbReference type="PANTHER" id="PTHR43547:SF2">
    <property type="entry name" value="HYBRID SIGNAL TRANSDUCTION HISTIDINE KINASE C"/>
    <property type="match status" value="1"/>
</dbReference>
<evidence type="ECO:0000313" key="13">
    <source>
        <dbReference type="Proteomes" id="UP000480425"/>
    </source>
</evidence>
<dbReference type="InterPro" id="IPR013783">
    <property type="entry name" value="Ig-like_fold"/>
</dbReference>
<dbReference type="InterPro" id="IPR018060">
    <property type="entry name" value="HTH_AraC"/>
</dbReference>
<dbReference type="SUPFAM" id="SSF63829">
    <property type="entry name" value="Calcium-dependent phosphotriesterase"/>
    <property type="match status" value="2"/>
</dbReference>
<evidence type="ECO:0000256" key="6">
    <source>
        <dbReference type="ARBA" id="ARBA00023163"/>
    </source>
</evidence>
<dbReference type="InterPro" id="IPR003661">
    <property type="entry name" value="HisK_dim/P_dom"/>
</dbReference>
<evidence type="ECO:0000256" key="1">
    <source>
        <dbReference type="ARBA" id="ARBA00000085"/>
    </source>
</evidence>
<dbReference type="Pfam" id="PF07494">
    <property type="entry name" value="Reg_prop"/>
    <property type="match status" value="2"/>
</dbReference>
<keyword evidence="4" id="KW-0805">Transcription regulation</keyword>
<keyword evidence="9" id="KW-1133">Transmembrane helix</keyword>
<dbReference type="SMART" id="SM00388">
    <property type="entry name" value="HisKA"/>
    <property type="match status" value="1"/>
</dbReference>
<dbReference type="GO" id="GO:0003700">
    <property type="term" value="F:DNA-binding transcription factor activity"/>
    <property type="evidence" value="ECO:0007669"/>
    <property type="project" value="InterPro"/>
</dbReference>
<evidence type="ECO:0000256" key="2">
    <source>
        <dbReference type="ARBA" id="ARBA00012438"/>
    </source>
</evidence>
<keyword evidence="6" id="KW-0804">Transcription</keyword>
<keyword evidence="9" id="KW-0812">Transmembrane</keyword>
<sequence>MPTRQIIMIKKHLYITLLGLFSAITAIATPYCDIRKFSIADGLAANTISDIKQGKDKLMWFATWNGLSYYDGYSFHTFRDEPDGVSVLSTNRILNIQPTAANNVWCITQDHKLYLYDTHLCQFLKTSNQINEKFKVDFRADNIYDINGGNTWVTSANADYLLRTNDTDVLDFELIHVGQKGLKSGKVYFIYGDKKHREWILTDKGTTIYGKKFSTNVPYKWIREVGEYVFLATENGKVIVVDEKNRATNVPLPEGITHINELKNTGYQLLLATNLGVVIYNPRTFKSEIINIQSPSQPLAEVKKLYVDDYGTVWAFTNGMGVTLVNPKTSEKRWLFADQPDPVDRTSSSKLFITQDENHTVWVVPNQGTFSYYDRKTGQLVPYLLRSNSSGNYRIPMIEKFCLTDQAVLWITGIHDLTLIGFKNHQYTLNKLNKGESEVRAITALANGNQLYGHKNGCIMVADVHHNKLGYFTPSGNITSEQVPFSPAGIYCLFTDNNNRLWIGTHGDGLYLLTGGKYYHFLSDPNNLASLPNNNIYDVKSDRQGRIWIATYGGGIALANIQEDNSIHFTSFKNGLAWDKHLFHKTRRITCTNDGVILVGTTDGLVTFSDNFKDSRKIKFYKTTFIENDSTSLEANDVNFMLEHSSGKIFICEFGGVFEQIKSTNLLQDNLKVSYMKNYSLNEGLVQSMIEDNQGYIWVIRESSIDKFDAKTGQIAAFGPNDFDYNMSFTEARPYHDPATNNITVGTPMGALTFNPGTLKKSTYQPRIIFTTLHYNGEPEQHPILHSEKVVIPANKRNLTISFASLDYTRKYQTKYLYRLDGFTPEGEWISNGSSNIIGFNHIRHGKYILKVKATNSHGIWSKYIAELPIEVRPTFWESIWGRIALMLILMAIVGAIFYTYNQRQRENLSHDISVMKNEFFSDASHRLRTPLTLIGGPVSQVLANEPGLTKQSRELLQIVERNAKEMLEMISKMLKFDNNSNFYVNGGFDEVNPNDEQENELLEGQIDDQNVLRYLEEKQKEQQIEENRIEEHQIEKGDMQKEITILVVEDNNDLRKYLYTILNDSYNVLLAENGKAGLVVARKNTPDFILTDVTMPVMDGITMIHHLKQDLALKNIPIVVLSAKASAEDQLKGFEEGIDGYLTKPFSVNYLLGRIEAVLNKRRAIQTDVLQRLKAAGDQDAIAALRILPTSANKEQATAPVNAEEVKERDKAFMSVQINDALIENILNYVLDNISSPEMKIDDIADAMGMSRSVLYNRIKTSVGMTPVDFVRHIRIMKASELLRDTDDTLTAIAFNLGFSDPKYFSKVFKKEMGVVPTEYRERTRKV</sequence>
<dbReference type="SUPFAM" id="SSF47384">
    <property type="entry name" value="Homodimeric domain of signal transducing histidine kinase"/>
    <property type="match status" value="1"/>
</dbReference>
<dbReference type="InterPro" id="IPR011006">
    <property type="entry name" value="CheY-like_superfamily"/>
</dbReference>
<dbReference type="InterPro" id="IPR009057">
    <property type="entry name" value="Homeodomain-like_sf"/>
</dbReference>
<evidence type="ECO:0000259" key="11">
    <source>
        <dbReference type="PROSITE" id="PS50110"/>
    </source>
</evidence>
<feature type="transmembrane region" description="Helical" evidence="9">
    <location>
        <begin position="880"/>
        <end position="901"/>
    </location>
</feature>
<evidence type="ECO:0000259" key="10">
    <source>
        <dbReference type="PROSITE" id="PS01124"/>
    </source>
</evidence>
<dbReference type="EC" id="2.7.13.3" evidence="2"/>
<evidence type="ECO:0000313" key="12">
    <source>
        <dbReference type="EMBL" id="MQN80685.1"/>
    </source>
</evidence>
<dbReference type="Pfam" id="PF00512">
    <property type="entry name" value="HisKA"/>
    <property type="match status" value="1"/>
</dbReference>
<reference evidence="12 13" key="1">
    <citation type="submission" date="2019-09" db="EMBL/GenBank/DDBJ databases">
        <title>Distinct polysaccharide growth profiles of human intestinal Prevotella copri isolates.</title>
        <authorList>
            <person name="Fehlner-Peach H."/>
            <person name="Magnabosco C."/>
            <person name="Raghavan V."/>
            <person name="Scher J.U."/>
            <person name="Tett A."/>
            <person name="Cox L.M."/>
            <person name="Gottsegen C."/>
            <person name="Watters A."/>
            <person name="Wiltshire- Gordon J.D."/>
            <person name="Segata N."/>
            <person name="Bonneau R."/>
            <person name="Littman D.R."/>
        </authorList>
    </citation>
    <scope>NUCLEOTIDE SEQUENCE [LARGE SCALE GENOMIC DNA]</scope>
    <source>
        <strain evidence="13">iA622</strain>
    </source>
</reference>
<evidence type="ECO:0000256" key="3">
    <source>
        <dbReference type="ARBA" id="ARBA00022553"/>
    </source>
</evidence>
<dbReference type="Gene3D" id="1.10.287.130">
    <property type="match status" value="1"/>
</dbReference>
<dbReference type="PROSITE" id="PS50110">
    <property type="entry name" value="RESPONSE_REGULATORY"/>
    <property type="match status" value="1"/>
</dbReference>
<dbReference type="SMART" id="SM00448">
    <property type="entry name" value="REC"/>
    <property type="match status" value="1"/>
</dbReference>
<feature type="modified residue" description="4-aspartylphosphate" evidence="7">
    <location>
        <position position="1093"/>
    </location>
</feature>
<keyword evidence="5" id="KW-0238">DNA-binding</keyword>
<dbReference type="Pfam" id="PF07495">
    <property type="entry name" value="Y_Y_Y"/>
    <property type="match status" value="1"/>
</dbReference>
<dbReference type="CDD" id="cd00082">
    <property type="entry name" value="HisKA"/>
    <property type="match status" value="1"/>
</dbReference>
<dbReference type="PANTHER" id="PTHR43547">
    <property type="entry name" value="TWO-COMPONENT HISTIDINE KINASE"/>
    <property type="match status" value="1"/>
</dbReference>
<dbReference type="InterPro" id="IPR011110">
    <property type="entry name" value="Reg_prop"/>
</dbReference>
<accession>A0A6G1U0K8</accession>
<dbReference type="Gene3D" id="1.10.10.60">
    <property type="entry name" value="Homeodomain-like"/>
    <property type="match status" value="1"/>
</dbReference>
<dbReference type="EMBL" id="VZCB01000055">
    <property type="protein sequence ID" value="MQN80685.1"/>
    <property type="molecule type" value="Genomic_DNA"/>
</dbReference>
<evidence type="ECO:0000256" key="9">
    <source>
        <dbReference type="SAM" id="Phobius"/>
    </source>
</evidence>
<feature type="domain" description="Response regulatory" evidence="11">
    <location>
        <begin position="1045"/>
        <end position="1160"/>
    </location>
</feature>
<dbReference type="Pfam" id="PF00072">
    <property type="entry name" value="Response_reg"/>
    <property type="match status" value="1"/>
</dbReference>
<dbReference type="SUPFAM" id="SSF46689">
    <property type="entry name" value="Homeodomain-like"/>
    <property type="match status" value="1"/>
</dbReference>
<comment type="caution">
    <text evidence="12">The sequence shown here is derived from an EMBL/GenBank/DDBJ whole genome shotgun (WGS) entry which is preliminary data.</text>
</comment>
<evidence type="ECO:0000256" key="5">
    <source>
        <dbReference type="ARBA" id="ARBA00023125"/>
    </source>
</evidence>
<gene>
    <name evidence="12" type="ORF">F7D73_06910</name>
</gene>